<gene>
    <name evidence="1" type="ORF">Tcan_02713</name>
</gene>
<dbReference type="Proteomes" id="UP000031036">
    <property type="component" value="Unassembled WGS sequence"/>
</dbReference>
<organism evidence="1 2">
    <name type="scientific">Toxocara canis</name>
    <name type="common">Canine roundworm</name>
    <dbReference type="NCBI Taxonomy" id="6265"/>
    <lineage>
        <taxon>Eukaryota</taxon>
        <taxon>Metazoa</taxon>
        <taxon>Ecdysozoa</taxon>
        <taxon>Nematoda</taxon>
        <taxon>Chromadorea</taxon>
        <taxon>Rhabditida</taxon>
        <taxon>Spirurina</taxon>
        <taxon>Ascaridomorpha</taxon>
        <taxon>Ascaridoidea</taxon>
        <taxon>Toxocaridae</taxon>
        <taxon>Toxocara</taxon>
    </lineage>
</organism>
<evidence type="ECO:0000313" key="1">
    <source>
        <dbReference type="EMBL" id="KHN77742.1"/>
    </source>
</evidence>
<sequence>MKKHLHEETNCTSLLNLSWVCRRYSSLVGYSLQLLRKDGYMVRPFITVLLTVPKLKHKSADQICREKEGADRYRTVETDLCDIRCGSVDELQEHAIPEADAEHLRKMTIIRQDDLPANAAQQSMPSKDLLDDVTISLFLNAKRLGDGELQARENR</sequence>
<proteinExistence type="predicted"/>
<reference evidence="1 2" key="1">
    <citation type="submission" date="2014-11" db="EMBL/GenBank/DDBJ databases">
        <title>Genetic blueprint of the zoonotic pathogen Toxocara canis.</title>
        <authorList>
            <person name="Zhu X.-Q."/>
            <person name="Korhonen P.K."/>
            <person name="Cai H."/>
            <person name="Young N.D."/>
            <person name="Nejsum P."/>
            <person name="von Samson-Himmelstjerna G."/>
            <person name="Boag P.R."/>
            <person name="Tan P."/>
            <person name="Li Q."/>
            <person name="Min J."/>
            <person name="Yang Y."/>
            <person name="Wang X."/>
            <person name="Fang X."/>
            <person name="Hall R.S."/>
            <person name="Hofmann A."/>
            <person name="Sternberg P.W."/>
            <person name="Jex A.R."/>
            <person name="Gasser R.B."/>
        </authorList>
    </citation>
    <scope>NUCLEOTIDE SEQUENCE [LARGE SCALE GENOMIC DNA]</scope>
    <source>
        <strain evidence="1">PN_DK_2014</strain>
    </source>
</reference>
<name>A0A0B2V8F4_TOXCA</name>
<dbReference type="AlphaFoldDB" id="A0A0B2V8F4"/>
<evidence type="ECO:0000313" key="2">
    <source>
        <dbReference type="Proteomes" id="UP000031036"/>
    </source>
</evidence>
<keyword evidence="2" id="KW-1185">Reference proteome</keyword>
<accession>A0A0B2V8F4</accession>
<comment type="caution">
    <text evidence="1">The sequence shown here is derived from an EMBL/GenBank/DDBJ whole genome shotgun (WGS) entry which is preliminary data.</text>
</comment>
<protein>
    <submittedName>
        <fullName evidence="1">Uncharacterized protein</fullName>
    </submittedName>
</protein>
<dbReference type="EMBL" id="JPKZ01002248">
    <property type="protein sequence ID" value="KHN77742.1"/>
    <property type="molecule type" value="Genomic_DNA"/>
</dbReference>